<accession>A0A9X2GD89</accession>
<protein>
    <recommendedName>
        <fullName evidence="2">Integrase catalytic domain-containing protein</fullName>
    </recommendedName>
</protein>
<dbReference type="SUPFAM" id="SSF53098">
    <property type="entry name" value="Ribonuclease H-like"/>
    <property type="match status" value="1"/>
</dbReference>
<dbReference type="InterPro" id="IPR001584">
    <property type="entry name" value="Integrase_cat-core"/>
</dbReference>
<dbReference type="Proteomes" id="UP001139648">
    <property type="component" value="Unassembled WGS sequence"/>
</dbReference>
<dbReference type="InterPro" id="IPR012337">
    <property type="entry name" value="RNaseH-like_sf"/>
</dbReference>
<gene>
    <name evidence="3" type="ORF">HD597_000166</name>
</gene>
<dbReference type="InterPro" id="IPR050900">
    <property type="entry name" value="Transposase_IS3/IS150/IS904"/>
</dbReference>
<evidence type="ECO:0000256" key="1">
    <source>
        <dbReference type="SAM" id="MobiDB-lite"/>
    </source>
</evidence>
<reference evidence="3" key="1">
    <citation type="submission" date="2022-06" db="EMBL/GenBank/DDBJ databases">
        <title>Sequencing the genomes of 1000 actinobacteria strains.</title>
        <authorList>
            <person name="Klenk H.-P."/>
        </authorList>
    </citation>
    <scope>NUCLEOTIDE SEQUENCE</scope>
    <source>
        <strain evidence="3">DSM 46694</strain>
    </source>
</reference>
<dbReference type="PANTHER" id="PTHR46889:SF4">
    <property type="entry name" value="TRANSPOSASE INSO FOR INSERTION SEQUENCE ELEMENT IS911B-RELATED"/>
    <property type="match status" value="1"/>
</dbReference>
<name>A0A9X2GD89_9ACTN</name>
<feature type="region of interest" description="Disordered" evidence="1">
    <location>
        <begin position="38"/>
        <end position="163"/>
    </location>
</feature>
<evidence type="ECO:0000259" key="2">
    <source>
        <dbReference type="Pfam" id="PF13333"/>
    </source>
</evidence>
<dbReference type="AlphaFoldDB" id="A0A9X2GD89"/>
<dbReference type="PANTHER" id="PTHR46889">
    <property type="entry name" value="TRANSPOSASE INSF FOR INSERTION SEQUENCE IS3B-RELATED"/>
    <property type="match status" value="1"/>
</dbReference>
<proteinExistence type="predicted"/>
<evidence type="ECO:0000313" key="4">
    <source>
        <dbReference type="Proteomes" id="UP001139648"/>
    </source>
</evidence>
<organism evidence="3 4">
    <name type="scientific">Nonomuraea thailandensis</name>
    <dbReference type="NCBI Taxonomy" id="1188745"/>
    <lineage>
        <taxon>Bacteria</taxon>
        <taxon>Bacillati</taxon>
        <taxon>Actinomycetota</taxon>
        <taxon>Actinomycetes</taxon>
        <taxon>Streptosporangiales</taxon>
        <taxon>Streptosporangiaceae</taxon>
        <taxon>Nonomuraea</taxon>
    </lineage>
</organism>
<dbReference type="Pfam" id="PF13333">
    <property type="entry name" value="rve_2"/>
    <property type="match status" value="1"/>
</dbReference>
<keyword evidence="4" id="KW-1185">Reference proteome</keyword>
<feature type="compositionally biased region" description="Basic and acidic residues" evidence="1">
    <location>
        <begin position="110"/>
        <end position="125"/>
    </location>
</feature>
<evidence type="ECO:0000313" key="3">
    <source>
        <dbReference type="EMBL" id="MCP2353146.1"/>
    </source>
</evidence>
<feature type="domain" description="Integrase catalytic" evidence="2">
    <location>
        <begin position="200"/>
        <end position="232"/>
    </location>
</feature>
<comment type="caution">
    <text evidence="3">The sequence shown here is derived from an EMBL/GenBank/DDBJ whole genome shotgun (WGS) entry which is preliminary data.</text>
</comment>
<sequence length="285" mass="30710">MSHGLTTRTAVVDALLAAHSEPLPAAYPAPALRSWATTDEATATNPGATGHIAGPELKSSFPQAPDQDAATPTPGNTPRLKRYWNERGVLCPDRHPGVEQPSDPDGNQAEPDRAPDPADLPDPHSTRKPTPAGGLTYATDRSAPPDHTAAANTTDSGPPAATPIESEQYTSIAFGQRCEQAGVRPSTGRTGTCFDNAITESFFASLECELIDRRTFHTRSEAERALFSYIEGFLQPAPPALRQRPAQPRRVRTPTRDQERPRPRLCCRVVASADVSIEPRQLQLA</sequence>
<feature type="region of interest" description="Disordered" evidence="1">
    <location>
        <begin position="238"/>
        <end position="261"/>
    </location>
</feature>
<feature type="compositionally biased region" description="Polar residues" evidence="1">
    <location>
        <begin position="38"/>
        <end position="47"/>
    </location>
</feature>
<dbReference type="EMBL" id="JAMZEB010000001">
    <property type="protein sequence ID" value="MCP2353146.1"/>
    <property type="molecule type" value="Genomic_DNA"/>
</dbReference>